<evidence type="ECO:0000256" key="3">
    <source>
        <dbReference type="ARBA" id="ARBA00023163"/>
    </source>
</evidence>
<dbReference type="PANTHER" id="PTHR46796:SF2">
    <property type="entry name" value="TRANSCRIPTIONAL REGULATORY PROTEIN"/>
    <property type="match status" value="1"/>
</dbReference>
<dbReference type="SUPFAM" id="SSF46689">
    <property type="entry name" value="Homeodomain-like"/>
    <property type="match status" value="2"/>
</dbReference>
<organism evidence="5 6">
    <name type="scientific">Kouleothrix aurantiaca</name>
    <dbReference type="NCBI Taxonomy" id="186479"/>
    <lineage>
        <taxon>Bacteria</taxon>
        <taxon>Bacillati</taxon>
        <taxon>Chloroflexota</taxon>
        <taxon>Chloroflexia</taxon>
        <taxon>Chloroflexales</taxon>
        <taxon>Roseiflexineae</taxon>
        <taxon>Roseiflexaceae</taxon>
        <taxon>Kouleothrix</taxon>
    </lineage>
</organism>
<gene>
    <name evidence="5" type="ORF">SE17_35275</name>
</gene>
<dbReference type="PRINTS" id="PR00032">
    <property type="entry name" value="HTHARAC"/>
</dbReference>
<dbReference type="InterPro" id="IPR050204">
    <property type="entry name" value="AraC_XylS_family_regulators"/>
</dbReference>
<dbReference type="Pfam" id="PF12833">
    <property type="entry name" value="HTH_18"/>
    <property type="match status" value="1"/>
</dbReference>
<keyword evidence="2" id="KW-0238">DNA-binding</keyword>
<keyword evidence="6" id="KW-1185">Reference proteome</keyword>
<dbReference type="AlphaFoldDB" id="A0A0P9F931"/>
<keyword evidence="3" id="KW-0804">Transcription</keyword>
<dbReference type="InterPro" id="IPR018060">
    <property type="entry name" value="HTH_AraC"/>
</dbReference>
<feature type="non-terminal residue" evidence="5">
    <location>
        <position position="1"/>
    </location>
</feature>
<dbReference type="SMART" id="SM00342">
    <property type="entry name" value="HTH_ARAC"/>
    <property type="match status" value="1"/>
</dbReference>
<keyword evidence="1" id="KW-0805">Transcription regulation</keyword>
<reference evidence="5 6" key="1">
    <citation type="submission" date="2015-09" db="EMBL/GenBank/DDBJ databases">
        <title>Draft genome sequence of Kouleothrix aurantiaca JCM 19913.</title>
        <authorList>
            <person name="Hemp J."/>
        </authorList>
    </citation>
    <scope>NUCLEOTIDE SEQUENCE [LARGE SCALE GENOMIC DNA]</scope>
    <source>
        <strain evidence="5 6">COM-B</strain>
    </source>
</reference>
<sequence length="191" mass="20581">TYRALYPTLHHMAQAMAEFGRPGWLPRFPALRIDDAGLAGQVRAVQGAIGAGAAPIERESRWLALLTTLVQRYGSDRLTLPAAGAEPRAVARARAYIEAHYAERVTLAALAADVGLSPFHLVRVFRRAAGVPPHVYLDSVRIRHAQHMLAAGTPLAEVAYATGFSSQSHFTSRFRQIIGVTPGAFRGGMSG</sequence>
<dbReference type="Proteomes" id="UP000050509">
    <property type="component" value="Unassembled WGS sequence"/>
</dbReference>
<comment type="caution">
    <text evidence="5">The sequence shown here is derived from an EMBL/GenBank/DDBJ whole genome shotgun (WGS) entry which is preliminary data.</text>
</comment>
<dbReference type="EMBL" id="LJCR01002281">
    <property type="protein sequence ID" value="KPV48959.1"/>
    <property type="molecule type" value="Genomic_DNA"/>
</dbReference>
<evidence type="ECO:0000313" key="5">
    <source>
        <dbReference type="EMBL" id="KPV48959.1"/>
    </source>
</evidence>
<protein>
    <recommendedName>
        <fullName evidence="4">HTH araC/xylS-type domain-containing protein</fullName>
    </recommendedName>
</protein>
<feature type="domain" description="HTH araC/xylS-type" evidence="4">
    <location>
        <begin position="91"/>
        <end position="188"/>
    </location>
</feature>
<dbReference type="InterPro" id="IPR009057">
    <property type="entry name" value="Homeodomain-like_sf"/>
</dbReference>
<accession>A0A0P9F931</accession>
<evidence type="ECO:0000256" key="1">
    <source>
        <dbReference type="ARBA" id="ARBA00023015"/>
    </source>
</evidence>
<dbReference type="PANTHER" id="PTHR46796">
    <property type="entry name" value="HTH-TYPE TRANSCRIPTIONAL ACTIVATOR RHAS-RELATED"/>
    <property type="match status" value="1"/>
</dbReference>
<evidence type="ECO:0000256" key="2">
    <source>
        <dbReference type="ARBA" id="ARBA00023125"/>
    </source>
</evidence>
<dbReference type="InterPro" id="IPR018062">
    <property type="entry name" value="HTH_AraC-typ_CS"/>
</dbReference>
<dbReference type="Gene3D" id="1.10.10.60">
    <property type="entry name" value="Homeodomain-like"/>
    <property type="match status" value="2"/>
</dbReference>
<dbReference type="GO" id="GO:0043565">
    <property type="term" value="F:sequence-specific DNA binding"/>
    <property type="evidence" value="ECO:0007669"/>
    <property type="project" value="InterPro"/>
</dbReference>
<dbReference type="PROSITE" id="PS01124">
    <property type="entry name" value="HTH_ARAC_FAMILY_2"/>
    <property type="match status" value="1"/>
</dbReference>
<evidence type="ECO:0000313" key="6">
    <source>
        <dbReference type="Proteomes" id="UP000050509"/>
    </source>
</evidence>
<dbReference type="PROSITE" id="PS00041">
    <property type="entry name" value="HTH_ARAC_FAMILY_1"/>
    <property type="match status" value="1"/>
</dbReference>
<dbReference type="GO" id="GO:0003700">
    <property type="term" value="F:DNA-binding transcription factor activity"/>
    <property type="evidence" value="ECO:0007669"/>
    <property type="project" value="InterPro"/>
</dbReference>
<proteinExistence type="predicted"/>
<dbReference type="InterPro" id="IPR020449">
    <property type="entry name" value="Tscrpt_reg_AraC-type_HTH"/>
</dbReference>
<evidence type="ECO:0000259" key="4">
    <source>
        <dbReference type="PROSITE" id="PS01124"/>
    </source>
</evidence>
<name>A0A0P9F931_9CHLR</name>